<gene>
    <name evidence="2" type="ORF">GCM10010145_59410</name>
</gene>
<organism evidence="2 3">
    <name type="scientific">Streptomyces ruber</name>
    <dbReference type="NCBI Taxonomy" id="83378"/>
    <lineage>
        <taxon>Bacteria</taxon>
        <taxon>Bacillati</taxon>
        <taxon>Actinomycetota</taxon>
        <taxon>Actinomycetes</taxon>
        <taxon>Kitasatosporales</taxon>
        <taxon>Streptomycetaceae</taxon>
        <taxon>Streptomyces</taxon>
    </lineage>
</organism>
<evidence type="ECO:0000313" key="3">
    <source>
        <dbReference type="Proteomes" id="UP000620156"/>
    </source>
</evidence>
<dbReference type="Proteomes" id="UP000620156">
    <property type="component" value="Unassembled WGS sequence"/>
</dbReference>
<sequence>MGMGLVEDTGFAALDAGTLADSWRRQPGAPCHGTDLTREEMPGAPAAAEAGRLPTRRDLAVRPIQERVGDSVTNPPPRPPASSKA</sequence>
<dbReference type="EMBL" id="BMQK01000019">
    <property type="protein sequence ID" value="GGQ81939.1"/>
    <property type="molecule type" value="Genomic_DNA"/>
</dbReference>
<feature type="compositionally biased region" description="Basic and acidic residues" evidence="1">
    <location>
        <begin position="55"/>
        <end position="69"/>
    </location>
</feature>
<reference evidence="2" key="2">
    <citation type="submission" date="2020-09" db="EMBL/GenBank/DDBJ databases">
        <authorList>
            <person name="Sun Q."/>
            <person name="Ohkuma M."/>
        </authorList>
    </citation>
    <scope>NUCLEOTIDE SEQUENCE</scope>
    <source>
        <strain evidence="2">JCM 3131</strain>
    </source>
</reference>
<feature type="compositionally biased region" description="Low complexity" evidence="1">
    <location>
        <begin position="42"/>
        <end position="51"/>
    </location>
</feature>
<keyword evidence="3" id="KW-1185">Reference proteome</keyword>
<evidence type="ECO:0000313" key="2">
    <source>
        <dbReference type="EMBL" id="GGQ81939.1"/>
    </source>
</evidence>
<feature type="compositionally biased region" description="Pro residues" evidence="1">
    <location>
        <begin position="74"/>
        <end position="85"/>
    </location>
</feature>
<proteinExistence type="predicted"/>
<protein>
    <submittedName>
        <fullName evidence="2">Uncharacterized protein</fullName>
    </submittedName>
</protein>
<feature type="region of interest" description="Disordered" evidence="1">
    <location>
        <begin position="22"/>
        <end position="85"/>
    </location>
</feature>
<name>A0A918BPT2_9ACTN</name>
<accession>A0A918BPT2</accession>
<reference evidence="2" key="1">
    <citation type="journal article" date="2014" name="Int. J. Syst. Evol. Microbiol.">
        <title>Complete genome sequence of Corynebacterium casei LMG S-19264T (=DSM 44701T), isolated from a smear-ripened cheese.</title>
        <authorList>
            <consortium name="US DOE Joint Genome Institute (JGI-PGF)"/>
            <person name="Walter F."/>
            <person name="Albersmeier A."/>
            <person name="Kalinowski J."/>
            <person name="Ruckert C."/>
        </authorList>
    </citation>
    <scope>NUCLEOTIDE SEQUENCE</scope>
    <source>
        <strain evidence="2">JCM 3131</strain>
    </source>
</reference>
<comment type="caution">
    <text evidence="2">The sequence shown here is derived from an EMBL/GenBank/DDBJ whole genome shotgun (WGS) entry which is preliminary data.</text>
</comment>
<evidence type="ECO:0000256" key="1">
    <source>
        <dbReference type="SAM" id="MobiDB-lite"/>
    </source>
</evidence>
<dbReference type="AlphaFoldDB" id="A0A918BPT2"/>